<organism evidence="4 5">
    <name type="scientific">Sulfitobacter sediminis</name>
    <dbReference type="NCBI Taxonomy" id="3234186"/>
    <lineage>
        <taxon>Bacteria</taxon>
        <taxon>Pseudomonadati</taxon>
        <taxon>Pseudomonadota</taxon>
        <taxon>Alphaproteobacteria</taxon>
        <taxon>Rhodobacterales</taxon>
        <taxon>Roseobacteraceae</taxon>
        <taxon>Sulfitobacter</taxon>
    </lineage>
</organism>
<dbReference type="SMART" id="SM01043">
    <property type="entry name" value="BTAD"/>
    <property type="match status" value="1"/>
</dbReference>
<dbReference type="Pfam" id="PF03704">
    <property type="entry name" value="BTAD"/>
    <property type="match status" value="1"/>
</dbReference>
<dbReference type="InterPro" id="IPR016032">
    <property type="entry name" value="Sig_transdc_resp-reg_C-effctor"/>
</dbReference>
<dbReference type="PANTHER" id="PTHR35807:SF1">
    <property type="entry name" value="TRANSCRIPTIONAL REGULATOR REDD"/>
    <property type="match status" value="1"/>
</dbReference>
<dbReference type="InterPro" id="IPR011990">
    <property type="entry name" value="TPR-like_helical_dom_sf"/>
</dbReference>
<accession>A0ABV3RS20</accession>
<dbReference type="PANTHER" id="PTHR35807">
    <property type="entry name" value="TRANSCRIPTIONAL REGULATOR REDD-RELATED"/>
    <property type="match status" value="1"/>
</dbReference>
<dbReference type="Gene3D" id="1.10.10.10">
    <property type="entry name" value="Winged helix-like DNA-binding domain superfamily/Winged helix DNA-binding domain"/>
    <property type="match status" value="1"/>
</dbReference>
<evidence type="ECO:0000259" key="3">
    <source>
        <dbReference type="SMART" id="SM01043"/>
    </source>
</evidence>
<evidence type="ECO:0000313" key="4">
    <source>
        <dbReference type="EMBL" id="MEW9921129.1"/>
    </source>
</evidence>
<name>A0ABV3RS20_9RHOB</name>
<dbReference type="EMBL" id="JBFNXX010000013">
    <property type="protein sequence ID" value="MEW9921129.1"/>
    <property type="molecule type" value="Genomic_DNA"/>
</dbReference>
<keyword evidence="1" id="KW-0805">Transcription regulation</keyword>
<dbReference type="SUPFAM" id="SSF48452">
    <property type="entry name" value="TPR-like"/>
    <property type="match status" value="2"/>
</dbReference>
<protein>
    <submittedName>
        <fullName evidence="4">BTAD domain-containing putative transcriptional regulator</fullName>
    </submittedName>
</protein>
<dbReference type="InterPro" id="IPR051677">
    <property type="entry name" value="AfsR-DnrI-RedD_regulator"/>
</dbReference>
<dbReference type="SUPFAM" id="SSF46894">
    <property type="entry name" value="C-terminal effector domain of the bipartite response regulators"/>
    <property type="match status" value="1"/>
</dbReference>
<sequence length="649" mass="71983">MKFSLALFGGPELRDPTGQIVKPASRKDMALLAYLALQRRPAQREKLAGLLWPDRSEEQARKSLRQSLVVLRRLFADAQVILTRGAGDISLDWSHLEIDVAHFTETALSGARTVPERLSRTLLDGYDGLTPEYDDWLALERRRLSDLAVNRLTQHCQALLDQSGWAEAIATARRITELSPFHEEGRRLLMRALHGAGERAQALQEFHSFSGLLRDELDVSPDQSTAALYRSLRGTATAAPREKSATELIAERPSTPRPALIVLPFRVEGDVGQSSSLSAGLSEELIATLAGYRWFSVMSCLQASIYGRTPVSPKRLREELGVDYVLTGSVHQRGRKLCAKVELASAHTSEHLWADRFETYLDETLIALDEFAAGAAARIEPELVKAEANLRTRAPERNFDAWLQLMRARQLADTCQAPLVSDAVGIVGHVLQDLPESALAQGTFAYATWLDHVFSAKPQASIEQGMAAAERAIGIDPNFYLGHFGLGVFQNGRRELDRAAPNLRRAIDTNPSFPVSYNQLTMCLSLDGRPAEALQWASRLQDISPNDPMRGFYGCVRAVAHYLLGNYDASVENGRISLADHPVWLMSELVTCAGLHRTGQMAEAFDQSDTLIRQHGHQTIDQVRNVFRLRREADLQMVLEPLSDLGVIT</sequence>
<dbReference type="InterPro" id="IPR005158">
    <property type="entry name" value="BTAD"/>
</dbReference>
<dbReference type="RefSeq" id="WP_367878832.1">
    <property type="nucleotide sequence ID" value="NZ_JBFNXX010000013.1"/>
</dbReference>
<feature type="domain" description="Bacterial transcriptional activator" evidence="3">
    <location>
        <begin position="98"/>
        <end position="233"/>
    </location>
</feature>
<keyword evidence="5" id="KW-1185">Reference proteome</keyword>
<gene>
    <name evidence="4" type="ORF">AB2B41_16065</name>
</gene>
<evidence type="ECO:0000256" key="1">
    <source>
        <dbReference type="ARBA" id="ARBA00023015"/>
    </source>
</evidence>
<dbReference type="Gene3D" id="1.25.40.10">
    <property type="entry name" value="Tetratricopeptide repeat domain"/>
    <property type="match status" value="2"/>
</dbReference>
<dbReference type="InterPro" id="IPR036388">
    <property type="entry name" value="WH-like_DNA-bd_sf"/>
</dbReference>
<comment type="caution">
    <text evidence="4">The sequence shown here is derived from an EMBL/GenBank/DDBJ whole genome shotgun (WGS) entry which is preliminary data.</text>
</comment>
<reference evidence="4 5" key="1">
    <citation type="submission" date="2024-07" db="EMBL/GenBank/DDBJ databases">
        <title>Marimonas sp.nov., isolated from tidal-flat sediment.</title>
        <authorList>
            <person name="Jayan J.N."/>
            <person name="Lee S.S."/>
        </authorList>
    </citation>
    <scope>NUCLEOTIDE SEQUENCE [LARGE SCALE GENOMIC DNA]</scope>
    <source>
        <strain evidence="4 5">MJW-29</strain>
    </source>
</reference>
<keyword evidence="2" id="KW-0804">Transcription</keyword>
<proteinExistence type="predicted"/>
<dbReference type="Proteomes" id="UP001556098">
    <property type="component" value="Unassembled WGS sequence"/>
</dbReference>
<evidence type="ECO:0000313" key="5">
    <source>
        <dbReference type="Proteomes" id="UP001556098"/>
    </source>
</evidence>
<evidence type="ECO:0000256" key="2">
    <source>
        <dbReference type="ARBA" id="ARBA00023163"/>
    </source>
</evidence>